<gene>
    <name evidence="2" type="ORF">PIB30_050597</name>
</gene>
<evidence type="ECO:0000313" key="3">
    <source>
        <dbReference type="Proteomes" id="UP001341840"/>
    </source>
</evidence>
<organism evidence="2 3">
    <name type="scientific">Stylosanthes scabra</name>
    <dbReference type="NCBI Taxonomy" id="79078"/>
    <lineage>
        <taxon>Eukaryota</taxon>
        <taxon>Viridiplantae</taxon>
        <taxon>Streptophyta</taxon>
        <taxon>Embryophyta</taxon>
        <taxon>Tracheophyta</taxon>
        <taxon>Spermatophyta</taxon>
        <taxon>Magnoliopsida</taxon>
        <taxon>eudicotyledons</taxon>
        <taxon>Gunneridae</taxon>
        <taxon>Pentapetalae</taxon>
        <taxon>rosids</taxon>
        <taxon>fabids</taxon>
        <taxon>Fabales</taxon>
        <taxon>Fabaceae</taxon>
        <taxon>Papilionoideae</taxon>
        <taxon>50 kb inversion clade</taxon>
        <taxon>dalbergioids sensu lato</taxon>
        <taxon>Dalbergieae</taxon>
        <taxon>Pterocarpus clade</taxon>
        <taxon>Stylosanthes</taxon>
    </lineage>
</organism>
<evidence type="ECO:0000256" key="1">
    <source>
        <dbReference type="SAM" id="MobiDB-lite"/>
    </source>
</evidence>
<reference evidence="2 3" key="1">
    <citation type="journal article" date="2023" name="Plants (Basel)">
        <title>Bridging the Gap: Combining Genomics and Transcriptomics Approaches to Understand Stylosanthes scabra, an Orphan Legume from the Brazilian Caatinga.</title>
        <authorList>
            <person name="Ferreira-Neto J.R.C."/>
            <person name="da Silva M.D."/>
            <person name="Binneck E."/>
            <person name="de Melo N.F."/>
            <person name="da Silva R.H."/>
            <person name="de Melo A.L.T.M."/>
            <person name="Pandolfi V."/>
            <person name="Bustamante F.O."/>
            <person name="Brasileiro-Vidal A.C."/>
            <person name="Benko-Iseppon A.M."/>
        </authorList>
    </citation>
    <scope>NUCLEOTIDE SEQUENCE [LARGE SCALE GENOMIC DNA]</scope>
    <source>
        <tissue evidence="2">Leaves</tissue>
    </source>
</reference>
<evidence type="ECO:0000313" key="2">
    <source>
        <dbReference type="EMBL" id="MED6172495.1"/>
    </source>
</evidence>
<protein>
    <submittedName>
        <fullName evidence="2">Uncharacterized protein</fullName>
    </submittedName>
</protein>
<proteinExistence type="predicted"/>
<comment type="caution">
    <text evidence="2">The sequence shown here is derived from an EMBL/GenBank/DDBJ whole genome shotgun (WGS) entry which is preliminary data.</text>
</comment>
<sequence>MKMSFMREAFTMDVMIGARRLRCNDHHQSRQICTRSRTEDLSDAVNEIRRGAEDDAVVKGNVENTVVEPAEVENNVNDGTESSAEVGASAKEKQRTIVAGVDATMTDGGLRARQLR</sequence>
<feature type="region of interest" description="Disordered" evidence="1">
    <location>
        <begin position="73"/>
        <end position="93"/>
    </location>
</feature>
<keyword evidence="3" id="KW-1185">Reference proteome</keyword>
<name>A0ABU6VIH7_9FABA</name>
<dbReference type="Proteomes" id="UP001341840">
    <property type="component" value="Unassembled WGS sequence"/>
</dbReference>
<accession>A0ABU6VIH7</accession>
<dbReference type="EMBL" id="JASCZI010151384">
    <property type="protein sequence ID" value="MED6172495.1"/>
    <property type="molecule type" value="Genomic_DNA"/>
</dbReference>